<dbReference type="AlphaFoldDB" id="A0A811NF57"/>
<comment type="caution">
    <text evidence="2">The sequence shown here is derived from an EMBL/GenBank/DDBJ whole genome shotgun (WGS) entry which is preliminary data.</text>
</comment>
<accession>A0A811NF57</accession>
<dbReference type="Proteomes" id="UP000604825">
    <property type="component" value="Unassembled WGS sequence"/>
</dbReference>
<dbReference type="OrthoDB" id="690158at2759"/>
<feature type="compositionally biased region" description="Low complexity" evidence="1">
    <location>
        <begin position="7"/>
        <end position="29"/>
    </location>
</feature>
<dbReference type="GO" id="GO:0032196">
    <property type="term" value="P:transposition"/>
    <property type="evidence" value="ECO:0007669"/>
    <property type="project" value="InterPro"/>
</dbReference>
<sequence>MGAFQETATQTSASQGTTTTNGSSQRTRPAAPPEVEPPKKRGRKPGTRTKLKPVPPSGRVALIPNGDSQFSYVSYNCKPPYRYTTQLGVILKREYPSLLQEKDEDGVLIMERPALDWPDYFLGSVNKEGMTNGERVLYEFWRLFQVNKEDQAEADRVLDNYLKKKVRDIMYQVHVDCVKAYYRKRGESLDDTLARTIKLEYEQYKDGRLGWFNDAVWPVLCPCWCSEESDKTKVRIGMSLQF</sequence>
<dbReference type="InterPro" id="IPR039266">
    <property type="entry name" value="EN-1/SPM"/>
</dbReference>
<protein>
    <submittedName>
        <fullName evidence="2">Uncharacterized protein</fullName>
    </submittedName>
</protein>
<organism evidence="2 3">
    <name type="scientific">Miscanthus lutarioriparius</name>
    <dbReference type="NCBI Taxonomy" id="422564"/>
    <lineage>
        <taxon>Eukaryota</taxon>
        <taxon>Viridiplantae</taxon>
        <taxon>Streptophyta</taxon>
        <taxon>Embryophyta</taxon>
        <taxon>Tracheophyta</taxon>
        <taxon>Spermatophyta</taxon>
        <taxon>Magnoliopsida</taxon>
        <taxon>Liliopsida</taxon>
        <taxon>Poales</taxon>
        <taxon>Poaceae</taxon>
        <taxon>PACMAD clade</taxon>
        <taxon>Panicoideae</taxon>
        <taxon>Andropogonodae</taxon>
        <taxon>Andropogoneae</taxon>
        <taxon>Saccharinae</taxon>
        <taxon>Miscanthus</taxon>
    </lineage>
</organism>
<dbReference type="PANTHER" id="PTHR33157:SF5">
    <property type="entry name" value="OS09G0314100 PROTEIN"/>
    <property type="match status" value="1"/>
</dbReference>
<reference evidence="2" key="1">
    <citation type="submission" date="2020-10" db="EMBL/GenBank/DDBJ databases">
        <authorList>
            <person name="Han B."/>
            <person name="Lu T."/>
            <person name="Zhao Q."/>
            <person name="Huang X."/>
            <person name="Zhao Y."/>
        </authorList>
    </citation>
    <scope>NUCLEOTIDE SEQUENCE</scope>
</reference>
<dbReference type="PANTHER" id="PTHR33157">
    <property type="entry name" value="AUTONOMOUS TRANSPOSABLE ELEMENT EN-1 MOSAIC PROTEIN-RELATED"/>
    <property type="match status" value="1"/>
</dbReference>
<gene>
    <name evidence="2" type="ORF">NCGR_LOCUS18005</name>
</gene>
<evidence type="ECO:0000256" key="1">
    <source>
        <dbReference type="SAM" id="MobiDB-lite"/>
    </source>
</evidence>
<evidence type="ECO:0000313" key="3">
    <source>
        <dbReference type="Proteomes" id="UP000604825"/>
    </source>
</evidence>
<feature type="region of interest" description="Disordered" evidence="1">
    <location>
        <begin position="1"/>
        <end position="59"/>
    </location>
</feature>
<proteinExistence type="predicted"/>
<feature type="compositionally biased region" description="Basic residues" evidence="1">
    <location>
        <begin position="40"/>
        <end position="51"/>
    </location>
</feature>
<keyword evidence="3" id="KW-1185">Reference proteome</keyword>
<evidence type="ECO:0000313" key="2">
    <source>
        <dbReference type="EMBL" id="CAD6226133.1"/>
    </source>
</evidence>
<dbReference type="EMBL" id="CAJGYO010000004">
    <property type="protein sequence ID" value="CAD6226133.1"/>
    <property type="molecule type" value="Genomic_DNA"/>
</dbReference>
<name>A0A811NF57_9POAL</name>